<dbReference type="Proteomes" id="UP000006228">
    <property type="component" value="Unassembled WGS sequence"/>
</dbReference>
<dbReference type="PANTHER" id="PTHR40031">
    <property type="entry name" value="HYPOTHETICAL MEMBRANE SPANNING PROTEIN"/>
    <property type="match status" value="1"/>
</dbReference>
<evidence type="ECO:0000313" key="2">
    <source>
        <dbReference type="EMBL" id="EGA71444.1"/>
    </source>
</evidence>
<feature type="transmembrane region" description="Helical" evidence="1">
    <location>
        <begin position="59"/>
        <end position="81"/>
    </location>
</feature>
<dbReference type="PANTHER" id="PTHR40031:SF1">
    <property type="entry name" value="MEMBRANE-BOUND METAL-DEPENDENT HYDROLASE"/>
    <property type="match status" value="1"/>
</dbReference>
<dbReference type="InterPro" id="IPR053170">
    <property type="entry name" value="Transcription_regulator"/>
</dbReference>
<reference evidence="2 3" key="1">
    <citation type="journal article" date="2012" name="Int. J. Syst. Evol. Microbiol.">
        <title>Vibrio caribbeanicus sp. nov., isolated from the marine sponge Scleritoderma cyanea.</title>
        <authorList>
            <person name="Hoffmann M."/>
            <person name="Monday S.R."/>
            <person name="Allard M.W."/>
            <person name="Strain E.A."/>
            <person name="Whittaker P."/>
            <person name="Naum M."/>
            <person name="McCarthy P.J."/>
            <person name="Lopez J.V."/>
            <person name="Fischer M."/>
            <person name="Brown E.W."/>
        </authorList>
    </citation>
    <scope>NUCLEOTIDE SEQUENCE [LARGE SCALE GENOMIC DNA]</scope>
    <source>
        <strain evidence="3">DSMZ 21326</strain>
    </source>
</reference>
<evidence type="ECO:0000256" key="1">
    <source>
        <dbReference type="SAM" id="Phobius"/>
    </source>
</evidence>
<keyword evidence="1" id="KW-0812">Transmembrane</keyword>
<accession>E8M3D8</accession>
<keyword evidence="1" id="KW-1133">Transmembrane helix</keyword>
<name>E8M3D8_PHOS4</name>
<dbReference type="EMBL" id="AEVT01000018">
    <property type="protein sequence ID" value="EGA71444.1"/>
    <property type="molecule type" value="Genomic_DNA"/>
</dbReference>
<evidence type="ECO:0008006" key="4">
    <source>
        <dbReference type="Google" id="ProtNLM"/>
    </source>
</evidence>
<gene>
    <name evidence="2" type="ORF">VISI1226_11696</name>
</gene>
<feature type="transmembrane region" description="Helical" evidence="1">
    <location>
        <begin position="125"/>
        <end position="148"/>
    </location>
</feature>
<comment type="caution">
    <text evidence="2">The sequence shown here is derived from an EMBL/GenBank/DDBJ whole genome shotgun (WGS) entry which is preliminary data.</text>
</comment>
<dbReference type="OrthoDB" id="9781927at2"/>
<dbReference type="Pfam" id="PF04307">
    <property type="entry name" value="YdjM"/>
    <property type="match status" value="1"/>
</dbReference>
<feature type="transmembrane region" description="Helical" evidence="1">
    <location>
        <begin position="155"/>
        <end position="173"/>
    </location>
</feature>
<dbReference type="RefSeq" id="WP_008074001.1">
    <property type="nucleotide sequence ID" value="NZ_AEVT01000018.1"/>
</dbReference>
<proteinExistence type="predicted"/>
<sequence>MDPLTQGLLGASLAQSASRQRELRVAGVLGLLAAMSPDLDVLIRSSSDPLLFLTFHRQFTHSLLFIPLGSVVCALVLHPLIGKRVGFSFRRSWLYCALGYASHALLDACTSYGTQLLWPLTDTRFAWNILSVIDPSFTLPIAILLLIAASRRSLWLARAALVWALVYPTLGLIQRERAEAIGWQIAQQRQHSPHKIEVKPSFANLLLWKVVYQENERFYIDAVRVGFDQKIYPGTSIKQLEASRDLPWLDLRSQQGQDLARFGWFSDGYLALDPNYEWRVIDVRYSLVPNQLNPLWSIQLSPLASAEAHVEYLTHRDNSPANRQQFFDMLRGR</sequence>
<dbReference type="GeneID" id="95567969"/>
<protein>
    <recommendedName>
        <fullName evidence="4">Membrane-bound metal-dependent hydrolase</fullName>
    </recommendedName>
</protein>
<dbReference type="InterPro" id="IPR007404">
    <property type="entry name" value="YdjM-like"/>
</dbReference>
<feature type="transmembrane region" description="Helical" evidence="1">
    <location>
        <begin position="93"/>
        <end position="113"/>
    </location>
</feature>
<organism evidence="2 3">
    <name type="scientific">Vibrio sinaloensis DSM 21326</name>
    <dbReference type="NCBI Taxonomy" id="945550"/>
    <lineage>
        <taxon>Bacteria</taxon>
        <taxon>Pseudomonadati</taxon>
        <taxon>Pseudomonadota</taxon>
        <taxon>Gammaproteobacteria</taxon>
        <taxon>Vibrionales</taxon>
        <taxon>Vibrionaceae</taxon>
        <taxon>Vibrio</taxon>
        <taxon>Vibrio oreintalis group</taxon>
    </lineage>
</organism>
<dbReference type="AlphaFoldDB" id="E8M3D8"/>
<evidence type="ECO:0000313" key="3">
    <source>
        <dbReference type="Proteomes" id="UP000006228"/>
    </source>
</evidence>
<keyword evidence="1" id="KW-0472">Membrane</keyword>
<dbReference type="eggNOG" id="COG1988">
    <property type="taxonomic scope" value="Bacteria"/>
</dbReference>